<name>A0A9D0ZW45_9FIRM</name>
<comment type="caution">
    <text evidence="2">The sequence shown here is derived from an EMBL/GenBank/DDBJ whole genome shotgun (WGS) entry which is preliminary data.</text>
</comment>
<dbReference type="EMBL" id="DVFT01000129">
    <property type="protein sequence ID" value="HIQ96616.1"/>
    <property type="molecule type" value="Genomic_DNA"/>
</dbReference>
<dbReference type="AlphaFoldDB" id="A0A9D0ZW45"/>
<protein>
    <recommendedName>
        <fullName evidence="1">DUF5655 domain-containing protein</fullName>
    </recommendedName>
</protein>
<proteinExistence type="predicted"/>
<reference evidence="2" key="1">
    <citation type="submission" date="2020-10" db="EMBL/GenBank/DDBJ databases">
        <authorList>
            <person name="Gilroy R."/>
        </authorList>
    </citation>
    <scope>NUCLEOTIDE SEQUENCE</scope>
    <source>
        <strain evidence="2">ChiSjej3B21-11622</strain>
    </source>
</reference>
<feature type="domain" description="DUF5655" evidence="1">
    <location>
        <begin position="13"/>
        <end position="125"/>
    </location>
</feature>
<evidence type="ECO:0000313" key="3">
    <source>
        <dbReference type="Proteomes" id="UP000886886"/>
    </source>
</evidence>
<dbReference type="InterPro" id="IPR043714">
    <property type="entry name" value="DUF5655"/>
</dbReference>
<sequence length="128" mass="15030">MTYINQDVLFFFDKHQTAFSLYEVFADKIESRFPDTKMKVQKSQITFSNRHVYAGVSFLRVKKKAELPDDYFVLTLGLPYPLESGRVAVKTEPYPGRWTTHILISSISDLDEELFDWVDQAYEFSEKK</sequence>
<evidence type="ECO:0000259" key="1">
    <source>
        <dbReference type="Pfam" id="PF18899"/>
    </source>
</evidence>
<evidence type="ECO:0000313" key="2">
    <source>
        <dbReference type="EMBL" id="HIQ96616.1"/>
    </source>
</evidence>
<reference evidence="2" key="2">
    <citation type="journal article" date="2021" name="PeerJ">
        <title>Extensive microbial diversity within the chicken gut microbiome revealed by metagenomics and culture.</title>
        <authorList>
            <person name="Gilroy R."/>
            <person name="Ravi A."/>
            <person name="Getino M."/>
            <person name="Pursley I."/>
            <person name="Horton D.L."/>
            <person name="Alikhan N.F."/>
            <person name="Baker D."/>
            <person name="Gharbi K."/>
            <person name="Hall N."/>
            <person name="Watson M."/>
            <person name="Adriaenssens E.M."/>
            <person name="Foster-Nyarko E."/>
            <person name="Jarju S."/>
            <person name="Secka A."/>
            <person name="Antonio M."/>
            <person name="Oren A."/>
            <person name="Chaudhuri R.R."/>
            <person name="La Ragione R."/>
            <person name="Hildebrand F."/>
            <person name="Pallen M.J."/>
        </authorList>
    </citation>
    <scope>NUCLEOTIDE SEQUENCE</scope>
    <source>
        <strain evidence="2">ChiSjej3B21-11622</strain>
    </source>
</reference>
<dbReference type="Proteomes" id="UP000886886">
    <property type="component" value="Unassembled WGS sequence"/>
</dbReference>
<accession>A0A9D0ZW45</accession>
<dbReference type="Pfam" id="PF18899">
    <property type="entry name" value="DUF5655"/>
    <property type="match status" value="1"/>
</dbReference>
<gene>
    <name evidence="2" type="ORF">IAB26_08640</name>
</gene>
<organism evidence="2 3">
    <name type="scientific">Candidatus Limivivens merdigallinarum</name>
    <dbReference type="NCBI Taxonomy" id="2840859"/>
    <lineage>
        <taxon>Bacteria</taxon>
        <taxon>Bacillati</taxon>
        <taxon>Bacillota</taxon>
        <taxon>Clostridia</taxon>
        <taxon>Lachnospirales</taxon>
        <taxon>Lachnospiraceae</taxon>
        <taxon>Lachnospiraceae incertae sedis</taxon>
        <taxon>Candidatus Limivivens</taxon>
    </lineage>
</organism>